<dbReference type="SUPFAM" id="SSF55781">
    <property type="entry name" value="GAF domain-like"/>
    <property type="match status" value="1"/>
</dbReference>
<keyword evidence="4" id="KW-0804">Transcription</keyword>
<keyword evidence="2" id="KW-0418">Kinase</keyword>
<protein>
    <submittedName>
        <fullName evidence="6">Transcriptional regulator</fullName>
    </submittedName>
</protein>
<dbReference type="InterPro" id="IPR011006">
    <property type="entry name" value="CheY-like_superfamily"/>
</dbReference>
<dbReference type="PIRSF" id="PIRSF036625">
    <property type="entry name" value="GAF_ANTAR"/>
    <property type="match status" value="1"/>
</dbReference>
<reference evidence="6 7" key="1">
    <citation type="submission" date="2017-06" db="EMBL/GenBank/DDBJ databases">
        <title>Cultured bacterium strain Saccharothrix yanglingensis Hhs.015.</title>
        <authorList>
            <person name="Xia Y."/>
        </authorList>
    </citation>
    <scope>NUCLEOTIDE SEQUENCE [LARGE SCALE GENOMIC DNA]</scope>
    <source>
        <strain evidence="6 7">Hhs.015</strain>
    </source>
</reference>
<keyword evidence="1" id="KW-0808">Transferase</keyword>
<evidence type="ECO:0000313" key="6">
    <source>
        <dbReference type="EMBL" id="MDQ2583902.1"/>
    </source>
</evidence>
<proteinExistence type="predicted"/>
<dbReference type="Pfam" id="PF03861">
    <property type="entry name" value="ANTAR"/>
    <property type="match status" value="1"/>
</dbReference>
<dbReference type="PROSITE" id="PS50921">
    <property type="entry name" value="ANTAR"/>
    <property type="match status" value="1"/>
</dbReference>
<keyword evidence="3" id="KW-0805">Transcription regulation</keyword>
<dbReference type="InterPro" id="IPR029016">
    <property type="entry name" value="GAF-like_dom_sf"/>
</dbReference>
<dbReference type="InterPro" id="IPR003018">
    <property type="entry name" value="GAF"/>
</dbReference>
<evidence type="ECO:0000313" key="7">
    <source>
        <dbReference type="Proteomes" id="UP001225605"/>
    </source>
</evidence>
<evidence type="ECO:0000256" key="4">
    <source>
        <dbReference type="ARBA" id="ARBA00023163"/>
    </source>
</evidence>
<comment type="caution">
    <text evidence="6">The sequence shown here is derived from an EMBL/GenBank/DDBJ whole genome shotgun (WGS) entry which is preliminary data.</text>
</comment>
<feature type="domain" description="ANTAR" evidence="5">
    <location>
        <begin position="184"/>
        <end position="247"/>
    </location>
</feature>
<dbReference type="SUPFAM" id="SSF52172">
    <property type="entry name" value="CheY-like"/>
    <property type="match status" value="1"/>
</dbReference>
<organism evidence="6 7">
    <name type="scientific">Saccharothrix yanglingensis</name>
    <dbReference type="NCBI Taxonomy" id="659496"/>
    <lineage>
        <taxon>Bacteria</taxon>
        <taxon>Bacillati</taxon>
        <taxon>Actinomycetota</taxon>
        <taxon>Actinomycetes</taxon>
        <taxon>Pseudonocardiales</taxon>
        <taxon>Pseudonocardiaceae</taxon>
        <taxon>Saccharothrix</taxon>
    </lineage>
</organism>
<accession>A0ABU0WVV4</accession>
<gene>
    <name evidence="6" type="ORF">CKY47_07905</name>
</gene>
<dbReference type="Gene3D" id="3.30.450.40">
    <property type="match status" value="1"/>
</dbReference>
<dbReference type="SMART" id="SM01012">
    <property type="entry name" value="ANTAR"/>
    <property type="match status" value="1"/>
</dbReference>
<evidence type="ECO:0000259" key="5">
    <source>
        <dbReference type="PROSITE" id="PS50921"/>
    </source>
</evidence>
<evidence type="ECO:0000256" key="3">
    <source>
        <dbReference type="ARBA" id="ARBA00023015"/>
    </source>
</evidence>
<dbReference type="InterPro" id="IPR005561">
    <property type="entry name" value="ANTAR"/>
</dbReference>
<dbReference type="EMBL" id="NSDM01000003">
    <property type="protein sequence ID" value="MDQ2583902.1"/>
    <property type="molecule type" value="Genomic_DNA"/>
</dbReference>
<evidence type="ECO:0000256" key="2">
    <source>
        <dbReference type="ARBA" id="ARBA00022777"/>
    </source>
</evidence>
<dbReference type="Gene3D" id="1.10.10.10">
    <property type="entry name" value="Winged helix-like DNA-binding domain superfamily/Winged helix DNA-binding domain"/>
    <property type="match status" value="1"/>
</dbReference>
<evidence type="ECO:0000256" key="1">
    <source>
        <dbReference type="ARBA" id="ARBA00022679"/>
    </source>
</evidence>
<sequence>MRRQRHSATASRPARPTTGESVALTDVTGAVTALVDAADQAADLDEVIRHLCHQAVRAVPHADVVSVTLLTGTSPRTVAITERALLALDLEQYAADDGPCLHAARRGEAVHIAVADAGPVWPAFAGAARDAGVGSVLSAPLVVAPDRVGSVNCFSRAPEVFDDLDEHLLVLYVAAAQGVLRGVLRRLHSDRTVEQLTGALAGRGVIEQAKGILMATRGITADAAYATLVQRSQHENVKLRLVAQRVIAAASADPTGSARRPPDHAV</sequence>
<name>A0ABU0WVV4_9PSEU</name>
<dbReference type="InterPro" id="IPR012074">
    <property type="entry name" value="GAF_ANTAR"/>
</dbReference>
<dbReference type="Pfam" id="PF13185">
    <property type="entry name" value="GAF_2"/>
    <property type="match status" value="1"/>
</dbReference>
<dbReference type="InterPro" id="IPR036388">
    <property type="entry name" value="WH-like_DNA-bd_sf"/>
</dbReference>
<dbReference type="Proteomes" id="UP001225605">
    <property type="component" value="Unassembled WGS sequence"/>
</dbReference>
<keyword evidence="7" id="KW-1185">Reference proteome</keyword>